<dbReference type="InterPro" id="IPR012902">
    <property type="entry name" value="N_methyl_site"/>
</dbReference>
<keyword evidence="13" id="KW-1185">Reference proteome</keyword>
<evidence type="ECO:0000256" key="3">
    <source>
        <dbReference type="ARBA" id="ARBA00020042"/>
    </source>
</evidence>
<accession>A0ABX0KCH9</accession>
<dbReference type="PROSITE" id="PS00409">
    <property type="entry name" value="PROKAR_NTER_METHYL"/>
    <property type="match status" value="1"/>
</dbReference>
<evidence type="ECO:0000256" key="9">
    <source>
        <dbReference type="ARBA" id="ARBA00023136"/>
    </source>
</evidence>
<dbReference type="SUPFAM" id="SSF54523">
    <property type="entry name" value="Pili subunits"/>
    <property type="match status" value="1"/>
</dbReference>
<comment type="similarity">
    <text evidence="2">Belongs to the GSP G family.</text>
</comment>
<evidence type="ECO:0000256" key="10">
    <source>
        <dbReference type="SAM" id="Phobius"/>
    </source>
</evidence>
<dbReference type="InterPro" id="IPR010054">
    <property type="entry name" value="Type2_sec_GspG"/>
</dbReference>
<evidence type="ECO:0000256" key="7">
    <source>
        <dbReference type="ARBA" id="ARBA00022692"/>
    </source>
</evidence>
<keyword evidence="4" id="KW-1003">Cell membrane</keyword>
<keyword evidence="9 10" id="KW-0472">Membrane</keyword>
<dbReference type="NCBIfam" id="TIGR01710">
    <property type="entry name" value="typeII_sec_gspG"/>
    <property type="match status" value="1"/>
</dbReference>
<keyword evidence="7 10" id="KW-0812">Transmembrane</keyword>
<name>A0ABX0KCH9_9PROT</name>
<evidence type="ECO:0000256" key="6">
    <source>
        <dbReference type="ARBA" id="ARBA00022519"/>
    </source>
</evidence>
<keyword evidence="5" id="KW-0488">Methylation</keyword>
<evidence type="ECO:0000259" key="11">
    <source>
        <dbReference type="Pfam" id="PF08334"/>
    </source>
</evidence>
<comment type="subcellular location">
    <subcellularLocation>
        <location evidence="1">Cell inner membrane</location>
        <topology evidence="1">Single-pass membrane protein</topology>
    </subcellularLocation>
</comment>
<dbReference type="PRINTS" id="PR00813">
    <property type="entry name" value="BCTERIALGSPG"/>
</dbReference>
<organism evidence="12 13">
    <name type="scientific">Acetobacter fallax</name>
    <dbReference type="NCBI Taxonomy" id="1737473"/>
    <lineage>
        <taxon>Bacteria</taxon>
        <taxon>Pseudomonadati</taxon>
        <taxon>Pseudomonadota</taxon>
        <taxon>Alphaproteobacteria</taxon>
        <taxon>Acetobacterales</taxon>
        <taxon>Acetobacteraceae</taxon>
        <taxon>Acetobacter</taxon>
    </lineage>
</organism>
<dbReference type="Gene3D" id="3.30.700.10">
    <property type="entry name" value="Glycoprotein, Type 4 Pilin"/>
    <property type="match status" value="1"/>
</dbReference>
<evidence type="ECO:0000256" key="5">
    <source>
        <dbReference type="ARBA" id="ARBA00022481"/>
    </source>
</evidence>
<dbReference type="PANTHER" id="PTHR30093">
    <property type="entry name" value="GENERAL SECRETION PATHWAY PROTEIN G"/>
    <property type="match status" value="1"/>
</dbReference>
<evidence type="ECO:0000256" key="4">
    <source>
        <dbReference type="ARBA" id="ARBA00022475"/>
    </source>
</evidence>
<dbReference type="Pfam" id="PF08334">
    <property type="entry name" value="T2SSG"/>
    <property type="match status" value="1"/>
</dbReference>
<evidence type="ECO:0000256" key="1">
    <source>
        <dbReference type="ARBA" id="ARBA00004377"/>
    </source>
</evidence>
<gene>
    <name evidence="12" type="primary">gspG</name>
    <name evidence="12" type="ORF">GOB84_09690</name>
</gene>
<dbReference type="InterPro" id="IPR000983">
    <property type="entry name" value="Bac_GSPG_pilin"/>
</dbReference>
<evidence type="ECO:0000313" key="13">
    <source>
        <dbReference type="Proteomes" id="UP000615326"/>
    </source>
</evidence>
<evidence type="ECO:0000256" key="8">
    <source>
        <dbReference type="ARBA" id="ARBA00022989"/>
    </source>
</evidence>
<dbReference type="Proteomes" id="UP000615326">
    <property type="component" value="Unassembled WGS sequence"/>
</dbReference>
<comment type="caution">
    <text evidence="12">The sequence shown here is derived from an EMBL/GenBank/DDBJ whole genome shotgun (WGS) entry which is preliminary data.</text>
</comment>
<dbReference type="RefSeq" id="WP_173577353.1">
    <property type="nucleotide sequence ID" value="NZ_WOSW01000016.1"/>
</dbReference>
<proteinExistence type="inferred from homology"/>
<evidence type="ECO:0000313" key="12">
    <source>
        <dbReference type="EMBL" id="NHO32826.1"/>
    </source>
</evidence>
<dbReference type="Pfam" id="PF07963">
    <property type="entry name" value="N_methyl"/>
    <property type="match status" value="1"/>
</dbReference>
<dbReference type="PANTHER" id="PTHR30093:SF44">
    <property type="entry name" value="TYPE II SECRETION SYSTEM CORE PROTEIN G"/>
    <property type="match status" value="1"/>
</dbReference>
<keyword evidence="6" id="KW-0997">Cell inner membrane</keyword>
<reference evidence="12 13" key="1">
    <citation type="journal article" date="2020" name="Int. J. Syst. Evol. Microbiol.">
        <title>Novel acetic acid bacteria from cider fermentations: Acetobacter conturbans sp. nov. and Acetobacter fallax sp. nov.</title>
        <authorList>
            <person name="Sombolestani A.S."/>
            <person name="Cleenwerck I."/>
            <person name="Cnockaert M."/>
            <person name="Borremans W."/>
            <person name="Wieme A.D."/>
            <person name="De Vuyst L."/>
            <person name="Vandamme P."/>
        </authorList>
    </citation>
    <scope>NUCLEOTIDE SEQUENCE [LARGE SCALE GENOMIC DNA]</scope>
    <source>
        <strain evidence="12 13">LMG 1637</strain>
    </source>
</reference>
<dbReference type="InterPro" id="IPR013545">
    <property type="entry name" value="T2SS_protein-GspG_C"/>
</dbReference>
<dbReference type="NCBIfam" id="TIGR02532">
    <property type="entry name" value="IV_pilin_GFxxxE"/>
    <property type="match status" value="1"/>
</dbReference>
<feature type="transmembrane region" description="Helical" evidence="10">
    <location>
        <begin position="20"/>
        <end position="43"/>
    </location>
</feature>
<dbReference type="EMBL" id="WOSW01000016">
    <property type="protein sequence ID" value="NHO32826.1"/>
    <property type="molecule type" value="Genomic_DNA"/>
</dbReference>
<protein>
    <recommendedName>
        <fullName evidence="3">Type II secretion system core protein G</fullName>
    </recommendedName>
</protein>
<dbReference type="InterPro" id="IPR045584">
    <property type="entry name" value="Pilin-like"/>
</dbReference>
<evidence type="ECO:0000256" key="2">
    <source>
        <dbReference type="ARBA" id="ARBA00009984"/>
    </source>
</evidence>
<keyword evidence="8 10" id="KW-1133">Transmembrane helix</keyword>
<feature type="domain" description="Type II secretion system protein GspG C-terminal" evidence="11">
    <location>
        <begin position="43"/>
        <end position="140"/>
    </location>
</feature>
<sequence length="148" mass="15905">MSLPEENHSRNPSDTEAGFTLLEILVVLAILGLLVGLVAPAALRQLGGARLSVAKQSLARIGTVLDMYKLDTGTYPSTDEGLEALIQRPSSVENWSGPYLKNSALPLDPWNHPYVYRFPSDQEGKEYDLCSNGPTGKSDAGSGQICNS</sequence>